<dbReference type="SUPFAM" id="SSF88946">
    <property type="entry name" value="Sigma2 domain of RNA polymerase sigma factors"/>
    <property type="match status" value="1"/>
</dbReference>
<dbReference type="EMBL" id="JAUCBP010000011">
    <property type="protein sequence ID" value="MDM7861527.1"/>
    <property type="molecule type" value="Genomic_DNA"/>
</dbReference>
<dbReference type="Gene3D" id="1.10.10.10">
    <property type="entry name" value="Winged helix-like DNA-binding domain superfamily/Winged helix DNA-binding domain"/>
    <property type="match status" value="1"/>
</dbReference>
<dbReference type="InterPro" id="IPR013324">
    <property type="entry name" value="RNA_pol_sigma_r3/r4-like"/>
</dbReference>
<evidence type="ECO:0000313" key="8">
    <source>
        <dbReference type="EMBL" id="MDM7861527.1"/>
    </source>
</evidence>
<evidence type="ECO:0000259" key="7">
    <source>
        <dbReference type="Pfam" id="PF08281"/>
    </source>
</evidence>
<feature type="domain" description="RNA polymerase sigma-70 region 2" evidence="6">
    <location>
        <begin position="36"/>
        <end position="102"/>
    </location>
</feature>
<evidence type="ECO:0000259" key="6">
    <source>
        <dbReference type="Pfam" id="PF04542"/>
    </source>
</evidence>
<feature type="domain" description="RNA polymerase sigma factor 70 region 4 type 2" evidence="7">
    <location>
        <begin position="127"/>
        <end position="176"/>
    </location>
</feature>
<dbReference type="Proteomes" id="UP001234343">
    <property type="component" value="Unassembled WGS sequence"/>
</dbReference>
<name>A0ABT7T160_9ALTE</name>
<dbReference type="InterPro" id="IPR014284">
    <property type="entry name" value="RNA_pol_sigma-70_dom"/>
</dbReference>
<reference evidence="8 9" key="1">
    <citation type="submission" date="2023-06" db="EMBL/GenBank/DDBJ databases">
        <title>Alteromonas sp. ASW11-36 isolated from intertidal sand.</title>
        <authorList>
            <person name="Li Y."/>
        </authorList>
    </citation>
    <scope>NUCLEOTIDE SEQUENCE [LARGE SCALE GENOMIC DNA]</scope>
    <source>
        <strain evidence="8 9">ASW11-36</strain>
    </source>
</reference>
<keyword evidence="4" id="KW-0238">DNA-binding</keyword>
<evidence type="ECO:0000256" key="2">
    <source>
        <dbReference type="ARBA" id="ARBA00023015"/>
    </source>
</evidence>
<keyword evidence="3" id="KW-0731">Sigma factor</keyword>
<dbReference type="Gene3D" id="1.10.1740.10">
    <property type="match status" value="1"/>
</dbReference>
<evidence type="ECO:0000313" key="9">
    <source>
        <dbReference type="Proteomes" id="UP001234343"/>
    </source>
</evidence>
<dbReference type="Pfam" id="PF08281">
    <property type="entry name" value="Sigma70_r4_2"/>
    <property type="match status" value="1"/>
</dbReference>
<sequence>MSITVAIKGWFTRETSNEQLMLRYTKLRQRQVLAQLYENCGDDLYHFLLTLSDPELASDIAQQAWIKVIEKSHLYRPDGQFKSWLFTIGRRLLIDELRRQARYQYDEFDEQHHASPVFDNDDRLVRFNQILDDLPFHQREAFCLQQEGFSLAEISSICAAEQETIKSRLRYAKRKLNKALRTSQASEDFRYD</sequence>
<gene>
    <name evidence="8" type="ORF">QTP81_13070</name>
</gene>
<comment type="caution">
    <text evidence="8">The sequence shown here is derived from an EMBL/GenBank/DDBJ whole genome shotgun (WGS) entry which is preliminary data.</text>
</comment>
<dbReference type="InterPro" id="IPR036388">
    <property type="entry name" value="WH-like_DNA-bd_sf"/>
</dbReference>
<accession>A0ABT7T160</accession>
<keyword evidence="9" id="KW-1185">Reference proteome</keyword>
<protein>
    <submittedName>
        <fullName evidence="8">Sigma-70 family RNA polymerase sigma factor</fullName>
    </submittedName>
</protein>
<dbReference type="SUPFAM" id="SSF88659">
    <property type="entry name" value="Sigma3 and sigma4 domains of RNA polymerase sigma factors"/>
    <property type="match status" value="1"/>
</dbReference>
<dbReference type="PANTHER" id="PTHR43133:SF8">
    <property type="entry name" value="RNA POLYMERASE SIGMA FACTOR HI_1459-RELATED"/>
    <property type="match status" value="1"/>
</dbReference>
<evidence type="ECO:0000256" key="5">
    <source>
        <dbReference type="ARBA" id="ARBA00023163"/>
    </source>
</evidence>
<evidence type="ECO:0000256" key="4">
    <source>
        <dbReference type="ARBA" id="ARBA00023125"/>
    </source>
</evidence>
<evidence type="ECO:0000256" key="3">
    <source>
        <dbReference type="ARBA" id="ARBA00023082"/>
    </source>
</evidence>
<organism evidence="8 9">
    <name type="scientific">Alteromonas arenosi</name>
    <dbReference type="NCBI Taxonomy" id="3055817"/>
    <lineage>
        <taxon>Bacteria</taxon>
        <taxon>Pseudomonadati</taxon>
        <taxon>Pseudomonadota</taxon>
        <taxon>Gammaproteobacteria</taxon>
        <taxon>Alteromonadales</taxon>
        <taxon>Alteromonadaceae</taxon>
        <taxon>Alteromonas/Salinimonas group</taxon>
        <taxon>Alteromonas</taxon>
    </lineage>
</organism>
<dbReference type="PANTHER" id="PTHR43133">
    <property type="entry name" value="RNA POLYMERASE ECF-TYPE SIGMA FACTO"/>
    <property type="match status" value="1"/>
</dbReference>
<dbReference type="InterPro" id="IPR007627">
    <property type="entry name" value="RNA_pol_sigma70_r2"/>
</dbReference>
<dbReference type="InterPro" id="IPR013249">
    <property type="entry name" value="RNA_pol_sigma70_r4_t2"/>
</dbReference>
<keyword evidence="2" id="KW-0805">Transcription regulation</keyword>
<dbReference type="NCBIfam" id="TIGR02937">
    <property type="entry name" value="sigma70-ECF"/>
    <property type="match status" value="1"/>
</dbReference>
<dbReference type="InterPro" id="IPR039425">
    <property type="entry name" value="RNA_pol_sigma-70-like"/>
</dbReference>
<evidence type="ECO:0000256" key="1">
    <source>
        <dbReference type="ARBA" id="ARBA00010641"/>
    </source>
</evidence>
<dbReference type="Pfam" id="PF04542">
    <property type="entry name" value="Sigma70_r2"/>
    <property type="match status" value="1"/>
</dbReference>
<dbReference type="InterPro" id="IPR013325">
    <property type="entry name" value="RNA_pol_sigma_r2"/>
</dbReference>
<dbReference type="RefSeq" id="WP_289366116.1">
    <property type="nucleotide sequence ID" value="NZ_JAUCBP010000011.1"/>
</dbReference>
<comment type="similarity">
    <text evidence="1">Belongs to the sigma-70 factor family. ECF subfamily.</text>
</comment>
<keyword evidence="5" id="KW-0804">Transcription</keyword>
<proteinExistence type="inferred from homology"/>